<evidence type="ECO:0000313" key="2">
    <source>
        <dbReference type="EMBL" id="PJK29080.1"/>
    </source>
</evidence>
<dbReference type="Pfam" id="PF01370">
    <property type="entry name" value="Epimerase"/>
    <property type="match status" value="1"/>
</dbReference>
<dbReference type="InterPro" id="IPR051783">
    <property type="entry name" value="NAD(P)-dependent_oxidoreduct"/>
</dbReference>
<sequence>MTGIDLVTGGAGFIGRHLVAALQARGRRVRVLDTAPFAEEVTGVEHVRASILDAAAVAEAVAGAERVFHVAGDPSLWARGSGDFDRANRSGAETVIDAAIEAGASRIVLTSTHAIDVKDGASAAAMPGPYTRAKYRAERFALQRIAEGAPIVAVAPTMPLGPGDANLTPPTRMLLEFLQGRNPAFLDFEVNLIDVREAAEGHVLAAERGETGVRYVLGRYNLMLSEMLRIVERLSGRPMPTRTIPYGLAWISAAAMEAAARVTGKPPRASLEGVRLARRLKPVAEAPAAALGLAAWPLEAMLADAIGWLEREGYWRRDG</sequence>
<keyword evidence="3" id="KW-1185">Reference proteome</keyword>
<accession>A0A2M9G036</accession>
<reference evidence="2 3" key="1">
    <citation type="submission" date="2017-11" db="EMBL/GenBank/DDBJ databases">
        <title>Draft genome sequence of Rhizobiales bacterium SY3-13.</title>
        <authorList>
            <person name="Sun C."/>
        </authorList>
    </citation>
    <scope>NUCLEOTIDE SEQUENCE [LARGE SCALE GENOMIC DNA]</scope>
    <source>
        <strain evidence="2 3">SY3-13</strain>
    </source>
</reference>
<organism evidence="2 3">
    <name type="scientific">Minwuia thermotolerans</name>
    <dbReference type="NCBI Taxonomy" id="2056226"/>
    <lineage>
        <taxon>Bacteria</taxon>
        <taxon>Pseudomonadati</taxon>
        <taxon>Pseudomonadota</taxon>
        <taxon>Alphaproteobacteria</taxon>
        <taxon>Minwuiales</taxon>
        <taxon>Minwuiaceae</taxon>
        <taxon>Minwuia</taxon>
    </lineage>
</organism>
<dbReference type="EMBL" id="PHIG01000037">
    <property type="protein sequence ID" value="PJK29080.1"/>
    <property type="molecule type" value="Genomic_DNA"/>
</dbReference>
<dbReference type="SUPFAM" id="SSF51735">
    <property type="entry name" value="NAD(P)-binding Rossmann-fold domains"/>
    <property type="match status" value="1"/>
</dbReference>
<proteinExistence type="predicted"/>
<dbReference type="RefSeq" id="WP_109794031.1">
    <property type="nucleotide sequence ID" value="NZ_PHIG01000037.1"/>
</dbReference>
<dbReference type="Gene3D" id="3.40.50.720">
    <property type="entry name" value="NAD(P)-binding Rossmann-like Domain"/>
    <property type="match status" value="1"/>
</dbReference>
<dbReference type="OrthoDB" id="9801785at2"/>
<dbReference type="InterPro" id="IPR001509">
    <property type="entry name" value="Epimerase_deHydtase"/>
</dbReference>
<dbReference type="GO" id="GO:0005737">
    <property type="term" value="C:cytoplasm"/>
    <property type="evidence" value="ECO:0007669"/>
    <property type="project" value="TreeGrafter"/>
</dbReference>
<dbReference type="PANTHER" id="PTHR48079:SF6">
    <property type="entry name" value="NAD(P)-BINDING DOMAIN-CONTAINING PROTEIN-RELATED"/>
    <property type="match status" value="1"/>
</dbReference>
<protein>
    <recommendedName>
        <fullName evidence="1">NAD-dependent epimerase/dehydratase domain-containing protein</fullName>
    </recommendedName>
</protein>
<comment type="caution">
    <text evidence="2">The sequence shown here is derived from an EMBL/GenBank/DDBJ whole genome shotgun (WGS) entry which is preliminary data.</text>
</comment>
<evidence type="ECO:0000259" key="1">
    <source>
        <dbReference type="Pfam" id="PF01370"/>
    </source>
</evidence>
<name>A0A2M9G036_9PROT</name>
<dbReference type="GO" id="GO:0004029">
    <property type="term" value="F:aldehyde dehydrogenase (NAD+) activity"/>
    <property type="evidence" value="ECO:0007669"/>
    <property type="project" value="TreeGrafter"/>
</dbReference>
<dbReference type="Proteomes" id="UP000229498">
    <property type="component" value="Unassembled WGS sequence"/>
</dbReference>
<evidence type="ECO:0000313" key="3">
    <source>
        <dbReference type="Proteomes" id="UP000229498"/>
    </source>
</evidence>
<dbReference type="AlphaFoldDB" id="A0A2M9G036"/>
<feature type="domain" description="NAD-dependent epimerase/dehydratase" evidence="1">
    <location>
        <begin position="6"/>
        <end position="218"/>
    </location>
</feature>
<dbReference type="InterPro" id="IPR036291">
    <property type="entry name" value="NAD(P)-bd_dom_sf"/>
</dbReference>
<gene>
    <name evidence="2" type="ORF">CVT23_14280</name>
</gene>
<dbReference type="PANTHER" id="PTHR48079">
    <property type="entry name" value="PROTEIN YEEZ"/>
    <property type="match status" value="1"/>
</dbReference>